<dbReference type="PANTHER" id="PTHR23088">
    <property type="entry name" value="NITRILASE-RELATED"/>
    <property type="match status" value="1"/>
</dbReference>
<evidence type="ECO:0000256" key="1">
    <source>
        <dbReference type="ARBA" id="ARBA00010613"/>
    </source>
</evidence>
<dbReference type="Proteomes" id="UP000615455">
    <property type="component" value="Unassembled WGS sequence"/>
</dbReference>
<dbReference type="Pfam" id="PF00795">
    <property type="entry name" value="CN_hydrolase"/>
    <property type="match status" value="1"/>
</dbReference>
<protein>
    <recommendedName>
        <fullName evidence="2">CN hydrolase domain-containing protein</fullName>
    </recommendedName>
</protein>
<dbReference type="PROSITE" id="PS01227">
    <property type="entry name" value="UPF0012"/>
    <property type="match status" value="1"/>
</dbReference>
<evidence type="ECO:0000313" key="3">
    <source>
        <dbReference type="EMBL" id="GFZ90557.1"/>
    </source>
</evidence>
<sequence length="296" mass="33888">MYMQNLKVATAQYGLADAESDADFWSRLGRKLREAVAKGANLIIFPEYVTAHLLSHQPVMTHEEACRHLDAYTSEYIAFFQRYSRELNVIILGGTHICQEDKGYVNKASLFFPDGRIEEQNKLHLTPEERNRWPLAAGDKLNIIETQWGRWAILTCYDIEFPELARLAGESGVQLVLCPSYTDSAFGYYRVRYCCQARAIENQYYVVLSGMVGSLPDERPQVDQGYCQAGIFTPCDVPFSADGIIQAGELNRDMFVIAELDFAKLHANHKQGVVAPFYDRRRVYSRELRKMRIEEC</sequence>
<feature type="domain" description="CN hydrolase" evidence="2">
    <location>
        <begin position="6"/>
        <end position="262"/>
    </location>
</feature>
<gene>
    <name evidence="3" type="ORF">GCM10008018_41080</name>
</gene>
<dbReference type="EMBL" id="BMHE01000022">
    <property type="protein sequence ID" value="GFZ90557.1"/>
    <property type="molecule type" value="Genomic_DNA"/>
</dbReference>
<accession>A0ABQ1EY14</accession>
<dbReference type="CDD" id="cd07574">
    <property type="entry name" value="nitrilase_Rim1_like"/>
    <property type="match status" value="1"/>
</dbReference>
<organism evidence="3 4">
    <name type="scientific">Paenibacillus marchantiophytorum</name>
    <dbReference type="NCBI Taxonomy" id="1619310"/>
    <lineage>
        <taxon>Bacteria</taxon>
        <taxon>Bacillati</taxon>
        <taxon>Bacillota</taxon>
        <taxon>Bacilli</taxon>
        <taxon>Bacillales</taxon>
        <taxon>Paenibacillaceae</taxon>
        <taxon>Paenibacillus</taxon>
    </lineage>
</organism>
<evidence type="ECO:0000313" key="4">
    <source>
        <dbReference type="Proteomes" id="UP000615455"/>
    </source>
</evidence>
<proteinExistence type="inferred from homology"/>
<dbReference type="RefSeq" id="WP_189014514.1">
    <property type="nucleotide sequence ID" value="NZ_BMHE01000022.1"/>
</dbReference>
<reference evidence="4" key="1">
    <citation type="journal article" date="2019" name="Int. J. Syst. Evol. Microbiol.">
        <title>The Global Catalogue of Microorganisms (GCM) 10K type strain sequencing project: providing services to taxonomists for standard genome sequencing and annotation.</title>
        <authorList>
            <consortium name="The Broad Institute Genomics Platform"/>
            <consortium name="The Broad Institute Genome Sequencing Center for Infectious Disease"/>
            <person name="Wu L."/>
            <person name="Ma J."/>
        </authorList>
    </citation>
    <scope>NUCLEOTIDE SEQUENCE [LARGE SCALE GENOMIC DNA]</scope>
    <source>
        <strain evidence="4">CGMCC 1.15043</strain>
    </source>
</reference>
<comment type="caution">
    <text evidence="3">The sequence shown here is derived from an EMBL/GenBank/DDBJ whole genome shotgun (WGS) entry which is preliminary data.</text>
</comment>
<dbReference type="InterPro" id="IPR003010">
    <property type="entry name" value="C-N_Hydrolase"/>
</dbReference>
<dbReference type="InterPro" id="IPR036526">
    <property type="entry name" value="C-N_Hydrolase_sf"/>
</dbReference>
<dbReference type="Gene3D" id="3.60.110.10">
    <property type="entry name" value="Carbon-nitrogen hydrolase"/>
    <property type="match status" value="1"/>
</dbReference>
<comment type="similarity">
    <text evidence="1">Belongs to the carbon-nitrogen hydrolase superfamily. NIT1/NIT2 family.</text>
</comment>
<dbReference type="InterPro" id="IPR001110">
    <property type="entry name" value="UPF0012_CS"/>
</dbReference>
<evidence type="ECO:0000259" key="2">
    <source>
        <dbReference type="PROSITE" id="PS50263"/>
    </source>
</evidence>
<dbReference type="PANTHER" id="PTHR23088:SF50">
    <property type="entry name" value="HYDROLASE YHCX"/>
    <property type="match status" value="1"/>
</dbReference>
<keyword evidence="4" id="KW-1185">Reference proteome</keyword>
<name>A0ABQ1EY14_9BACL</name>
<dbReference type="PROSITE" id="PS50263">
    <property type="entry name" value="CN_HYDROLASE"/>
    <property type="match status" value="1"/>
</dbReference>
<dbReference type="SUPFAM" id="SSF56317">
    <property type="entry name" value="Carbon-nitrogen hydrolase"/>
    <property type="match status" value="1"/>
</dbReference>